<comment type="caution">
    <text evidence="1">The sequence shown here is derived from an EMBL/GenBank/DDBJ whole genome shotgun (WGS) entry which is preliminary data.</text>
</comment>
<protein>
    <submittedName>
        <fullName evidence="1">Uncharacterized protein</fullName>
    </submittedName>
</protein>
<name>A0A839E961_9MICO</name>
<dbReference type="AlphaFoldDB" id="A0A839E961"/>
<proteinExistence type="predicted"/>
<dbReference type="Proteomes" id="UP000585905">
    <property type="component" value="Unassembled WGS sequence"/>
</dbReference>
<dbReference type="EMBL" id="JACGWX010000003">
    <property type="protein sequence ID" value="MBA8848027.1"/>
    <property type="molecule type" value="Genomic_DNA"/>
</dbReference>
<keyword evidence="2" id="KW-1185">Reference proteome</keyword>
<sequence>MYAVIAVLLRVGCSAEVAARSTSGRHGDRSRIISAAAAEGKAVGRSAAGVEAWGMRKLYYAGGSIIISDQVCKSILRYGRALARSGSSDLVVLPAFTENFGKGVAHILLGPASQMLSVPTAEFDIDLADAHMVEILESRTRELQPDRPEWQEDVAEVSSLDGYDWGI</sequence>
<evidence type="ECO:0000313" key="1">
    <source>
        <dbReference type="EMBL" id="MBA8848027.1"/>
    </source>
</evidence>
<evidence type="ECO:0000313" key="2">
    <source>
        <dbReference type="Proteomes" id="UP000585905"/>
    </source>
</evidence>
<accession>A0A839E961</accession>
<gene>
    <name evidence="1" type="ORF">FHX53_001619</name>
</gene>
<reference evidence="1 2" key="1">
    <citation type="submission" date="2020-07" db="EMBL/GenBank/DDBJ databases">
        <title>Sequencing the genomes of 1000 actinobacteria strains.</title>
        <authorList>
            <person name="Klenk H.-P."/>
        </authorList>
    </citation>
    <scope>NUCLEOTIDE SEQUENCE [LARGE SCALE GENOMIC DNA]</scope>
    <source>
        <strain evidence="1 2">DSM 19663</strain>
    </source>
</reference>
<organism evidence="1 2">
    <name type="scientific">Microcella alkalica</name>
    <dbReference type="NCBI Taxonomy" id="355930"/>
    <lineage>
        <taxon>Bacteria</taxon>
        <taxon>Bacillati</taxon>
        <taxon>Actinomycetota</taxon>
        <taxon>Actinomycetes</taxon>
        <taxon>Micrococcales</taxon>
        <taxon>Microbacteriaceae</taxon>
        <taxon>Microcella</taxon>
    </lineage>
</organism>